<name>A0A5B7EQY9_PORTR</name>
<sequence>MVSNAVASLAMYLSLPGSVSRNSNTKVATHSMSRPCICSLVGGMLRVLAMDYFILRDRKSDFLALRSLQV</sequence>
<proteinExistence type="predicted"/>
<protein>
    <submittedName>
        <fullName evidence="1">Uncharacterized protein</fullName>
    </submittedName>
</protein>
<dbReference type="EMBL" id="VSRR010003132">
    <property type="protein sequence ID" value="MPC34794.1"/>
    <property type="molecule type" value="Genomic_DNA"/>
</dbReference>
<keyword evidence="2" id="KW-1185">Reference proteome</keyword>
<dbReference type="AlphaFoldDB" id="A0A5B7EQY9"/>
<evidence type="ECO:0000313" key="2">
    <source>
        <dbReference type="Proteomes" id="UP000324222"/>
    </source>
</evidence>
<gene>
    <name evidence="1" type="ORF">E2C01_028195</name>
</gene>
<accession>A0A5B7EQY9</accession>
<organism evidence="1 2">
    <name type="scientific">Portunus trituberculatus</name>
    <name type="common">Swimming crab</name>
    <name type="synonym">Neptunus trituberculatus</name>
    <dbReference type="NCBI Taxonomy" id="210409"/>
    <lineage>
        <taxon>Eukaryota</taxon>
        <taxon>Metazoa</taxon>
        <taxon>Ecdysozoa</taxon>
        <taxon>Arthropoda</taxon>
        <taxon>Crustacea</taxon>
        <taxon>Multicrustacea</taxon>
        <taxon>Malacostraca</taxon>
        <taxon>Eumalacostraca</taxon>
        <taxon>Eucarida</taxon>
        <taxon>Decapoda</taxon>
        <taxon>Pleocyemata</taxon>
        <taxon>Brachyura</taxon>
        <taxon>Eubrachyura</taxon>
        <taxon>Portunoidea</taxon>
        <taxon>Portunidae</taxon>
        <taxon>Portuninae</taxon>
        <taxon>Portunus</taxon>
    </lineage>
</organism>
<reference evidence="1 2" key="1">
    <citation type="submission" date="2019-05" db="EMBL/GenBank/DDBJ databases">
        <title>Another draft genome of Portunus trituberculatus and its Hox gene families provides insights of decapod evolution.</title>
        <authorList>
            <person name="Jeong J.-H."/>
            <person name="Song I."/>
            <person name="Kim S."/>
            <person name="Choi T."/>
            <person name="Kim D."/>
            <person name="Ryu S."/>
            <person name="Kim W."/>
        </authorList>
    </citation>
    <scope>NUCLEOTIDE SEQUENCE [LARGE SCALE GENOMIC DNA]</scope>
    <source>
        <tissue evidence="1">Muscle</tissue>
    </source>
</reference>
<dbReference type="Proteomes" id="UP000324222">
    <property type="component" value="Unassembled WGS sequence"/>
</dbReference>
<comment type="caution">
    <text evidence="1">The sequence shown here is derived from an EMBL/GenBank/DDBJ whole genome shotgun (WGS) entry which is preliminary data.</text>
</comment>
<evidence type="ECO:0000313" key="1">
    <source>
        <dbReference type="EMBL" id="MPC34794.1"/>
    </source>
</evidence>